<organism evidence="1">
    <name type="scientific">marine sediment metagenome</name>
    <dbReference type="NCBI Taxonomy" id="412755"/>
    <lineage>
        <taxon>unclassified sequences</taxon>
        <taxon>metagenomes</taxon>
        <taxon>ecological metagenomes</taxon>
    </lineage>
</organism>
<accession>A0A0F9K0P6</accession>
<reference evidence="1" key="1">
    <citation type="journal article" date="2015" name="Nature">
        <title>Complex archaea that bridge the gap between prokaryotes and eukaryotes.</title>
        <authorList>
            <person name="Spang A."/>
            <person name="Saw J.H."/>
            <person name="Jorgensen S.L."/>
            <person name="Zaremba-Niedzwiedzka K."/>
            <person name="Martijn J."/>
            <person name="Lind A.E."/>
            <person name="van Eijk R."/>
            <person name="Schleper C."/>
            <person name="Guy L."/>
            <person name="Ettema T.J."/>
        </authorList>
    </citation>
    <scope>NUCLEOTIDE SEQUENCE</scope>
</reference>
<sequence>MNNTIMNKSGKILREIPPISDDDFFIILNHHHAKFDYPLHFHPELELNLVLNATGKRVVGDSIKTYGDCDLVLVGPNTPHVWKTDRDYKNAHVITIQFSEDFLSEKSLKKNLQFP</sequence>
<comment type="caution">
    <text evidence="1">The sequence shown here is derived from an EMBL/GenBank/DDBJ whole genome shotgun (WGS) entry which is preliminary data.</text>
</comment>
<evidence type="ECO:0008006" key="2">
    <source>
        <dbReference type="Google" id="ProtNLM"/>
    </source>
</evidence>
<dbReference type="SUPFAM" id="SSF51182">
    <property type="entry name" value="RmlC-like cupins"/>
    <property type="match status" value="1"/>
</dbReference>
<dbReference type="Gene3D" id="2.60.120.10">
    <property type="entry name" value="Jelly Rolls"/>
    <property type="match status" value="1"/>
</dbReference>
<dbReference type="AlphaFoldDB" id="A0A0F9K0P6"/>
<name>A0A0F9K0P6_9ZZZZ</name>
<proteinExistence type="predicted"/>
<gene>
    <name evidence="1" type="ORF">LCGC14_1693290</name>
</gene>
<protein>
    <recommendedName>
        <fullName evidence="2">AraC-type arabinose-binding/dimerisation domain-containing protein</fullName>
    </recommendedName>
</protein>
<dbReference type="InterPro" id="IPR011051">
    <property type="entry name" value="RmlC_Cupin_sf"/>
</dbReference>
<dbReference type="InterPro" id="IPR014710">
    <property type="entry name" value="RmlC-like_jellyroll"/>
</dbReference>
<evidence type="ECO:0000313" key="1">
    <source>
        <dbReference type="EMBL" id="KKM15708.1"/>
    </source>
</evidence>
<dbReference type="EMBL" id="LAZR01014839">
    <property type="protein sequence ID" value="KKM15708.1"/>
    <property type="molecule type" value="Genomic_DNA"/>
</dbReference>